<sequence length="63" mass="7390">ESSSQELCLSCNHPNNKHVCEEHLVSNNSSLVASPFRPETCTLETYWLLRNYTRKLRIDHCER</sequence>
<protein>
    <submittedName>
        <fullName evidence="1">Uncharacterized protein</fullName>
    </submittedName>
</protein>
<evidence type="ECO:0000313" key="1">
    <source>
        <dbReference type="EMBL" id="CAK9227156.1"/>
    </source>
</evidence>
<name>A0ABP0UQX0_9BRYO</name>
<dbReference type="Proteomes" id="UP001497512">
    <property type="component" value="Chromosome 5"/>
</dbReference>
<feature type="non-terminal residue" evidence="1">
    <location>
        <position position="1"/>
    </location>
</feature>
<organism evidence="1 2">
    <name type="scientific">Sphagnum troendelagicum</name>
    <dbReference type="NCBI Taxonomy" id="128251"/>
    <lineage>
        <taxon>Eukaryota</taxon>
        <taxon>Viridiplantae</taxon>
        <taxon>Streptophyta</taxon>
        <taxon>Embryophyta</taxon>
        <taxon>Bryophyta</taxon>
        <taxon>Sphagnophytina</taxon>
        <taxon>Sphagnopsida</taxon>
        <taxon>Sphagnales</taxon>
        <taxon>Sphagnaceae</taxon>
        <taxon>Sphagnum</taxon>
    </lineage>
</organism>
<proteinExistence type="predicted"/>
<dbReference type="EMBL" id="OZ019897">
    <property type="protein sequence ID" value="CAK9227156.1"/>
    <property type="molecule type" value="Genomic_DNA"/>
</dbReference>
<keyword evidence="2" id="KW-1185">Reference proteome</keyword>
<feature type="non-terminal residue" evidence="1">
    <location>
        <position position="63"/>
    </location>
</feature>
<gene>
    <name evidence="1" type="ORF">CSSPTR1EN2_LOCUS18598</name>
</gene>
<accession>A0ABP0UQX0</accession>
<reference evidence="1" key="1">
    <citation type="submission" date="2024-02" db="EMBL/GenBank/DDBJ databases">
        <authorList>
            <consortium name="ELIXIR-Norway"/>
            <consortium name="Elixir Norway"/>
        </authorList>
    </citation>
    <scope>NUCLEOTIDE SEQUENCE</scope>
</reference>
<evidence type="ECO:0000313" key="2">
    <source>
        <dbReference type="Proteomes" id="UP001497512"/>
    </source>
</evidence>